<evidence type="ECO:0000256" key="1">
    <source>
        <dbReference type="SAM" id="SignalP"/>
    </source>
</evidence>
<accession>A0A330HEV1</accession>
<feature type="signal peptide" evidence="1">
    <location>
        <begin position="1"/>
        <end position="30"/>
    </location>
</feature>
<dbReference type="Proteomes" id="UP000251558">
    <property type="component" value="Unassembled WGS sequence"/>
</dbReference>
<keyword evidence="1" id="KW-0732">Signal</keyword>
<name>A0A330HEV1_9HYPH</name>
<protein>
    <submittedName>
        <fullName evidence="2">Uncharacterized protein</fullName>
    </submittedName>
</protein>
<reference evidence="2 3" key="1">
    <citation type="submission" date="2018-07" db="EMBL/GenBank/DDBJ databases">
        <title>Diversity of Mesorhizobium strains in Brazil.</title>
        <authorList>
            <person name="Helene L.C.F."/>
            <person name="Dall'Agnol R."/>
            <person name="Delamuta J.R.M."/>
            <person name="Hungria M."/>
        </authorList>
    </citation>
    <scope>NUCLEOTIDE SEQUENCE [LARGE SCALE GENOMIC DNA]</scope>
    <source>
        <strain evidence="2 3">AC99b</strain>
    </source>
</reference>
<gene>
    <name evidence="2" type="ORF">DPM33_27190</name>
</gene>
<keyword evidence="3" id="KW-1185">Reference proteome</keyword>
<organism evidence="2 3">
    <name type="scientific">Mesorhizobium hawassense</name>
    <dbReference type="NCBI Taxonomy" id="1209954"/>
    <lineage>
        <taxon>Bacteria</taxon>
        <taxon>Pseudomonadati</taxon>
        <taxon>Pseudomonadota</taxon>
        <taxon>Alphaproteobacteria</taxon>
        <taxon>Hyphomicrobiales</taxon>
        <taxon>Phyllobacteriaceae</taxon>
        <taxon>Mesorhizobium</taxon>
    </lineage>
</organism>
<evidence type="ECO:0000313" key="3">
    <source>
        <dbReference type="Proteomes" id="UP000251558"/>
    </source>
</evidence>
<sequence length="121" mass="13575">MSSASASSRNAMRRVIVTAMCIAAATGANAHDWYENKVDPVTNFKCCGGTDCRPIPESTVQSRADGGYLYLPDGFNIPRDRVQESPDGRYHICENRYVITNQPYLRCFFAPRLKVSRLLPR</sequence>
<proteinExistence type="predicted"/>
<dbReference type="EMBL" id="QMBP01000016">
    <property type="protein sequence ID" value="RAZ87023.1"/>
    <property type="molecule type" value="Genomic_DNA"/>
</dbReference>
<feature type="chain" id="PRO_5016272970" evidence="1">
    <location>
        <begin position="31"/>
        <end position="121"/>
    </location>
</feature>
<evidence type="ECO:0000313" key="2">
    <source>
        <dbReference type="EMBL" id="RAZ87023.1"/>
    </source>
</evidence>
<comment type="caution">
    <text evidence="2">The sequence shown here is derived from an EMBL/GenBank/DDBJ whole genome shotgun (WGS) entry which is preliminary data.</text>
</comment>
<dbReference type="AlphaFoldDB" id="A0A330HEV1"/>
<dbReference type="RefSeq" id="WP_167449244.1">
    <property type="nucleotide sequence ID" value="NZ_QMBP01000016.1"/>
</dbReference>